<dbReference type="PANTHER" id="PTHR10900">
    <property type="entry name" value="PERIOSTIN-RELATED"/>
    <property type="match status" value="1"/>
</dbReference>
<sequence>LLTVLRSEGFTQFAQELEGPAGEGIRGCSNRLIVFAPTNAGLARRATCSPVQRRGDTEPPSDDEAKADASQNVVGETKYDDRRRATITTTPGAVSFLTWLNDPRFVNLGGQNSSIVQVNRPNAALPIVLSGLGDSVKVTGLDIPFDCGVIRPISADLTLPRLITQTLPFLANDKLLAILQRTGLAAELDNRTSITFLAPDDTVLPDRPDAELVQVLREHILLGSPAYTPLLVNGATYATLAGTTVSVEIRGPDFFVGGAKILNGDAIVKNGVVHTVDRLISASTGTSTASATGTRATSPIVTGAAATVGLGSFQVTAVKSLGLVAAVGYVVACLTGGL</sequence>
<evidence type="ECO:0000313" key="4">
    <source>
        <dbReference type="Proteomes" id="UP001174936"/>
    </source>
</evidence>
<dbReference type="PANTHER" id="PTHR10900:SF77">
    <property type="entry name" value="FI19380P1"/>
    <property type="match status" value="1"/>
</dbReference>
<dbReference type="GO" id="GO:0016236">
    <property type="term" value="P:macroautophagy"/>
    <property type="evidence" value="ECO:0007669"/>
    <property type="project" value="TreeGrafter"/>
</dbReference>
<feature type="compositionally biased region" description="Basic and acidic residues" evidence="1">
    <location>
        <begin position="53"/>
        <end position="67"/>
    </location>
</feature>
<dbReference type="GO" id="GO:0000329">
    <property type="term" value="C:fungal-type vacuole membrane"/>
    <property type="evidence" value="ECO:0007669"/>
    <property type="project" value="TreeGrafter"/>
</dbReference>
<feature type="region of interest" description="Disordered" evidence="1">
    <location>
        <begin position="47"/>
        <end position="73"/>
    </location>
</feature>
<dbReference type="Pfam" id="PF02469">
    <property type="entry name" value="Fasciclin"/>
    <property type="match status" value="1"/>
</dbReference>
<dbReference type="PROSITE" id="PS50213">
    <property type="entry name" value="FAS1"/>
    <property type="match status" value="1"/>
</dbReference>
<proteinExistence type="predicted"/>
<feature type="domain" description="FAS1" evidence="2">
    <location>
        <begin position="156"/>
        <end position="280"/>
    </location>
</feature>
<feature type="non-terminal residue" evidence="3">
    <location>
        <position position="338"/>
    </location>
</feature>
<gene>
    <name evidence="3" type="ORF">B0T16DRAFT_350025</name>
</gene>
<reference evidence="3" key="1">
    <citation type="submission" date="2023-06" db="EMBL/GenBank/DDBJ databases">
        <title>Genome-scale phylogeny and comparative genomics of the fungal order Sordariales.</title>
        <authorList>
            <consortium name="Lawrence Berkeley National Laboratory"/>
            <person name="Hensen N."/>
            <person name="Bonometti L."/>
            <person name="Westerberg I."/>
            <person name="Brannstrom I.O."/>
            <person name="Guillou S."/>
            <person name="Cros-Aarteil S."/>
            <person name="Calhoun S."/>
            <person name="Haridas S."/>
            <person name="Kuo A."/>
            <person name="Mondo S."/>
            <person name="Pangilinan J."/>
            <person name="Riley R."/>
            <person name="Labutti K."/>
            <person name="Andreopoulos B."/>
            <person name="Lipzen A."/>
            <person name="Chen C."/>
            <person name="Yanf M."/>
            <person name="Daum C."/>
            <person name="Ng V."/>
            <person name="Clum A."/>
            <person name="Steindorff A."/>
            <person name="Ohm R."/>
            <person name="Martin F."/>
            <person name="Silar P."/>
            <person name="Natvig D."/>
            <person name="Lalanne C."/>
            <person name="Gautier V."/>
            <person name="Ament-Velasquez S.L."/>
            <person name="Kruys A."/>
            <person name="Hutchinson M.I."/>
            <person name="Powell A.J."/>
            <person name="Barry K."/>
            <person name="Miller A.N."/>
            <person name="Grigoriev I.V."/>
            <person name="Debuchy R."/>
            <person name="Gladieux P."/>
            <person name="Thoren M.H."/>
            <person name="Johannesson H."/>
        </authorList>
    </citation>
    <scope>NUCLEOTIDE SEQUENCE</scope>
    <source>
        <strain evidence="3">SMH2532-1</strain>
    </source>
</reference>
<name>A0AA39YB10_9PEZI</name>
<dbReference type="InterPro" id="IPR036378">
    <property type="entry name" value="FAS1_dom_sf"/>
</dbReference>
<evidence type="ECO:0000313" key="3">
    <source>
        <dbReference type="EMBL" id="KAK0649321.1"/>
    </source>
</evidence>
<dbReference type="Proteomes" id="UP001174936">
    <property type="component" value="Unassembled WGS sequence"/>
</dbReference>
<dbReference type="SMART" id="SM00554">
    <property type="entry name" value="FAS1"/>
    <property type="match status" value="1"/>
</dbReference>
<dbReference type="InterPro" id="IPR050904">
    <property type="entry name" value="Adhesion/Biosynth-related"/>
</dbReference>
<evidence type="ECO:0000259" key="2">
    <source>
        <dbReference type="PROSITE" id="PS50213"/>
    </source>
</evidence>
<keyword evidence="4" id="KW-1185">Reference proteome</keyword>
<evidence type="ECO:0000256" key="1">
    <source>
        <dbReference type="SAM" id="MobiDB-lite"/>
    </source>
</evidence>
<comment type="caution">
    <text evidence="3">The sequence shown here is derived from an EMBL/GenBank/DDBJ whole genome shotgun (WGS) entry which is preliminary data.</text>
</comment>
<dbReference type="Gene3D" id="2.30.180.10">
    <property type="entry name" value="FAS1 domain"/>
    <property type="match status" value="1"/>
</dbReference>
<accession>A0AA39YB10</accession>
<dbReference type="AlphaFoldDB" id="A0AA39YB10"/>
<dbReference type="InterPro" id="IPR000782">
    <property type="entry name" value="FAS1_domain"/>
</dbReference>
<dbReference type="EMBL" id="JAULSV010000003">
    <property type="protein sequence ID" value="KAK0649321.1"/>
    <property type="molecule type" value="Genomic_DNA"/>
</dbReference>
<protein>
    <submittedName>
        <fullName evidence="3">FAS1 domain-containing protein</fullName>
    </submittedName>
</protein>
<organism evidence="3 4">
    <name type="scientific">Cercophora newfieldiana</name>
    <dbReference type="NCBI Taxonomy" id="92897"/>
    <lineage>
        <taxon>Eukaryota</taxon>
        <taxon>Fungi</taxon>
        <taxon>Dikarya</taxon>
        <taxon>Ascomycota</taxon>
        <taxon>Pezizomycotina</taxon>
        <taxon>Sordariomycetes</taxon>
        <taxon>Sordariomycetidae</taxon>
        <taxon>Sordariales</taxon>
        <taxon>Lasiosphaeriaceae</taxon>
        <taxon>Cercophora</taxon>
    </lineage>
</organism>
<dbReference type="SUPFAM" id="SSF82153">
    <property type="entry name" value="FAS1 domain"/>
    <property type="match status" value="1"/>
</dbReference>